<dbReference type="RefSeq" id="WP_073401535.1">
    <property type="nucleotide sequence ID" value="NZ_FQTV01000008.1"/>
</dbReference>
<dbReference type="SUPFAM" id="SSF89392">
    <property type="entry name" value="Prokaryotic lipoproteins and lipoprotein localization factors"/>
    <property type="match status" value="1"/>
</dbReference>
<gene>
    <name evidence="3" type="ORF">SAMN05444405_108172</name>
</gene>
<protein>
    <submittedName>
        <fullName evidence="3">Outer membrane lipoprotein-sorting protein</fullName>
    </submittedName>
</protein>
<keyword evidence="1" id="KW-0732">Signal</keyword>
<reference evidence="3 4" key="1">
    <citation type="submission" date="2016-11" db="EMBL/GenBank/DDBJ databases">
        <authorList>
            <person name="Jaros S."/>
            <person name="Januszkiewicz K."/>
            <person name="Wedrychowicz H."/>
        </authorList>
    </citation>
    <scope>NUCLEOTIDE SEQUENCE [LARGE SCALE GENOMIC DNA]</scope>
    <source>
        <strain evidence="3 4">DSM 26991</strain>
    </source>
</reference>
<dbReference type="STRING" id="1297750.SAMN05444405_108172"/>
<dbReference type="EMBL" id="FQTV01000008">
    <property type="protein sequence ID" value="SHF43949.1"/>
    <property type="molecule type" value="Genomic_DNA"/>
</dbReference>
<evidence type="ECO:0000313" key="3">
    <source>
        <dbReference type="EMBL" id="SHF43949.1"/>
    </source>
</evidence>
<sequence length="256" mass="29614">MLKRLILFLVFSLFIAGMSIRAQVLTAKEIVTKSDEKARGKTSQGESTMTIIRPTWSRSITMKSWEKGRKLSMIIITAPAKEKGQVFLKIKTEMWNWLPSIERMIKIPPSMMLQSWMGSDFTNDDLIKESSIIQDYTHKLLGKEVVRGMSCYKIEMMPLPEAAVTWGKVILWITEDGFNQWKAEYYDEDMTLINILNASEIKKMGDREIPTRMEIVPVDKKNNKTVLEIKSLVYDKPIDDSFFSQQNMKNASQRIK</sequence>
<dbReference type="Pfam" id="PF17131">
    <property type="entry name" value="LolA_like"/>
    <property type="match status" value="1"/>
</dbReference>
<dbReference type="Gene3D" id="2.50.20.10">
    <property type="entry name" value="Lipoprotein localisation LolA/LolB/LppX"/>
    <property type="match status" value="1"/>
</dbReference>
<feature type="domain" description="Uncharacterized protein TP-0789" evidence="2">
    <location>
        <begin position="70"/>
        <end position="250"/>
    </location>
</feature>
<evidence type="ECO:0000259" key="2">
    <source>
        <dbReference type="Pfam" id="PF17131"/>
    </source>
</evidence>
<evidence type="ECO:0000256" key="1">
    <source>
        <dbReference type="ARBA" id="ARBA00022729"/>
    </source>
</evidence>
<proteinExistence type="predicted"/>
<name>A0A1M5BN48_9BACE</name>
<keyword evidence="3" id="KW-0449">Lipoprotein</keyword>
<evidence type="ECO:0000313" key="4">
    <source>
        <dbReference type="Proteomes" id="UP000184509"/>
    </source>
</evidence>
<dbReference type="InterPro" id="IPR033399">
    <property type="entry name" value="TP_0789-like"/>
</dbReference>
<accession>A0A1M5BN48</accession>
<dbReference type="OrthoDB" id="9803781at2"/>
<keyword evidence="4" id="KW-1185">Reference proteome</keyword>
<dbReference type="InterPro" id="IPR029046">
    <property type="entry name" value="LolA/LolB/LppX"/>
</dbReference>
<dbReference type="Proteomes" id="UP000184509">
    <property type="component" value="Unassembled WGS sequence"/>
</dbReference>
<organism evidence="3 4">
    <name type="scientific">Bacteroides luti</name>
    <dbReference type="NCBI Taxonomy" id="1297750"/>
    <lineage>
        <taxon>Bacteria</taxon>
        <taxon>Pseudomonadati</taxon>
        <taxon>Bacteroidota</taxon>
        <taxon>Bacteroidia</taxon>
        <taxon>Bacteroidales</taxon>
        <taxon>Bacteroidaceae</taxon>
        <taxon>Bacteroides</taxon>
    </lineage>
</organism>
<dbReference type="AlphaFoldDB" id="A0A1M5BN48"/>
<dbReference type="CDD" id="cd16329">
    <property type="entry name" value="LolA_like"/>
    <property type="match status" value="1"/>
</dbReference>